<sequence>MCRKPFAAADTRVCDHCHLTGRYRGPAHSACNLNYKDSHVIPVIFHNLSGYDAHFIIEDVANAFEGSVELLPLTKKRYIAFTNNVANTEDGCGTCVKLRFVDSYKFLSGSLDTLASYLDKSHMRILRSEFLHLSEEDFELLTRKGVFPYEYVDSAEKLLETRLPPRESFHSSLTGDTVSGDDYAHAITVWNRFSIETLGQYSDLYLKTDVLLLADVFQNFRETCIRSYSLDPAHYYTLPGYTWDAMLLHTGIEFELLTDVDMVQFVERGVRGGLSQCSHRYARANNRHAPSYDPCETSTYLMYYDVNNLYGWAMYQPLPRARFRWIEDVATFDVSAIPADSPIGYILEIDLEYPRHLHDAHSDLPFCPTREVPPDKRQEKLLATLCDKEQYGIHYRTLQQCTRHGLRVKKIHRVLEFAQSPWLRDYIELNTRFRTVAKNYFEKNLYKLRNNAVFGKTMENMRNRADVKLVTRWDGRYGAEALIVRLNFHSRAVFGENLLAVELRRLKATFNRPIYVGMCILDISKTRLYEFHYEYMAPLYGEKCRIMYTNTDSLIYSSRIEVTPRVQCRLY</sequence>
<evidence type="ECO:0000256" key="3">
    <source>
        <dbReference type="ARBA" id="ARBA00022679"/>
    </source>
</evidence>
<dbReference type="GO" id="GO:0006260">
    <property type="term" value="P:DNA replication"/>
    <property type="evidence" value="ECO:0007669"/>
    <property type="project" value="UniProtKB-KW"/>
</dbReference>
<name>A0A3L8D7F7_OOCBI</name>
<evidence type="ECO:0000256" key="4">
    <source>
        <dbReference type="ARBA" id="ARBA00022695"/>
    </source>
</evidence>
<evidence type="ECO:0000256" key="1">
    <source>
        <dbReference type="ARBA" id="ARBA00005755"/>
    </source>
</evidence>
<dbReference type="EC" id="2.7.7.7" evidence="2"/>
<dbReference type="InterPro" id="IPR043502">
    <property type="entry name" value="DNA/RNA_pol_sf"/>
</dbReference>
<evidence type="ECO:0000256" key="5">
    <source>
        <dbReference type="ARBA" id="ARBA00022705"/>
    </source>
</evidence>
<keyword evidence="3" id="KW-0808">Transferase</keyword>
<dbReference type="Pfam" id="PF03175">
    <property type="entry name" value="DNA_pol_B_2"/>
    <property type="match status" value="1"/>
</dbReference>
<reference evidence="10" key="2">
    <citation type="submission" date="2018-07" db="EMBL/GenBank/DDBJ databases">
        <authorList>
            <person name="Mckenzie S.K."/>
            <person name="Kronauer D.J.C."/>
        </authorList>
    </citation>
    <scope>NUCLEOTIDE SEQUENCE</scope>
    <source>
        <strain evidence="10">Clonal line C1</strain>
    </source>
</reference>
<dbReference type="EMBL" id="QOIP01000012">
    <property type="protein sequence ID" value="RLU16023.1"/>
    <property type="molecule type" value="Genomic_DNA"/>
</dbReference>
<dbReference type="InterPro" id="IPR004868">
    <property type="entry name" value="DNA-dir_DNA_pol_B_mt/vir"/>
</dbReference>
<evidence type="ECO:0000256" key="8">
    <source>
        <dbReference type="ARBA" id="ARBA00049244"/>
    </source>
</evidence>
<dbReference type="Gene3D" id="3.30.420.10">
    <property type="entry name" value="Ribonuclease H-like superfamily/Ribonuclease H"/>
    <property type="match status" value="1"/>
</dbReference>
<dbReference type="GO" id="GO:0003677">
    <property type="term" value="F:DNA binding"/>
    <property type="evidence" value="ECO:0007669"/>
    <property type="project" value="UniProtKB-KW"/>
</dbReference>
<dbReference type="InterPro" id="IPR036397">
    <property type="entry name" value="RNaseH_sf"/>
</dbReference>
<dbReference type="SUPFAM" id="SSF53098">
    <property type="entry name" value="Ribonuclease H-like"/>
    <property type="match status" value="1"/>
</dbReference>
<dbReference type="PANTHER" id="PTHR31511:SF12">
    <property type="entry name" value="RHO TERMINATION FACTOR N-TERMINAL DOMAIN-CONTAINING PROTEIN"/>
    <property type="match status" value="1"/>
</dbReference>
<dbReference type="PANTHER" id="PTHR31511">
    <property type="entry name" value="PROTEIN CBG23764"/>
    <property type="match status" value="1"/>
</dbReference>
<dbReference type="SUPFAM" id="SSF54060">
    <property type="entry name" value="His-Me finger endonucleases"/>
    <property type="match status" value="1"/>
</dbReference>
<protein>
    <recommendedName>
        <fullName evidence="2">DNA-directed DNA polymerase</fullName>
        <ecNumber evidence="2">2.7.7.7</ecNumber>
    </recommendedName>
</protein>
<comment type="similarity">
    <text evidence="1">Belongs to the DNA polymerase type-B family.</text>
</comment>
<dbReference type="GO" id="GO:0003887">
    <property type="term" value="F:DNA-directed DNA polymerase activity"/>
    <property type="evidence" value="ECO:0007669"/>
    <property type="project" value="UniProtKB-KW"/>
</dbReference>
<keyword evidence="6" id="KW-0239">DNA-directed DNA polymerase</keyword>
<dbReference type="GO" id="GO:0042575">
    <property type="term" value="C:DNA polymerase complex"/>
    <property type="evidence" value="ECO:0007669"/>
    <property type="project" value="UniProtKB-ARBA"/>
</dbReference>
<reference evidence="10" key="1">
    <citation type="journal article" date="2018" name="Genome Res.">
        <title>The genomic architecture and molecular evolution of ant odorant receptors.</title>
        <authorList>
            <person name="McKenzie S.K."/>
            <person name="Kronauer D.J.C."/>
        </authorList>
    </citation>
    <scope>NUCLEOTIDE SEQUENCE [LARGE SCALE GENOMIC DNA]</scope>
    <source>
        <strain evidence="10">Clonal line C1</strain>
    </source>
</reference>
<feature type="domain" description="DNA-directed DNA polymerase family B mitochondria/virus" evidence="9">
    <location>
        <begin position="42"/>
        <end position="463"/>
    </location>
</feature>
<evidence type="ECO:0000313" key="10">
    <source>
        <dbReference type="EMBL" id="RLU16023.1"/>
    </source>
</evidence>
<keyword evidence="5" id="KW-0235">DNA replication</keyword>
<evidence type="ECO:0000256" key="2">
    <source>
        <dbReference type="ARBA" id="ARBA00012417"/>
    </source>
</evidence>
<dbReference type="OrthoDB" id="414982at2759"/>
<keyword evidence="4" id="KW-0548">Nucleotidyltransferase</keyword>
<evidence type="ECO:0000256" key="6">
    <source>
        <dbReference type="ARBA" id="ARBA00022932"/>
    </source>
</evidence>
<comment type="caution">
    <text evidence="10">The sequence shown here is derived from an EMBL/GenBank/DDBJ whole genome shotgun (WGS) entry which is preliminary data.</text>
</comment>
<comment type="catalytic activity">
    <reaction evidence="8">
        <text>DNA(n) + a 2'-deoxyribonucleoside 5'-triphosphate = DNA(n+1) + diphosphate</text>
        <dbReference type="Rhea" id="RHEA:22508"/>
        <dbReference type="Rhea" id="RHEA-COMP:17339"/>
        <dbReference type="Rhea" id="RHEA-COMP:17340"/>
        <dbReference type="ChEBI" id="CHEBI:33019"/>
        <dbReference type="ChEBI" id="CHEBI:61560"/>
        <dbReference type="ChEBI" id="CHEBI:173112"/>
        <dbReference type="EC" id="2.7.7.7"/>
    </reaction>
</comment>
<keyword evidence="7" id="KW-0238">DNA-binding</keyword>
<gene>
    <name evidence="10" type="ORF">DMN91_011781</name>
</gene>
<dbReference type="SUPFAM" id="SSF56672">
    <property type="entry name" value="DNA/RNA polymerases"/>
    <property type="match status" value="1"/>
</dbReference>
<dbReference type="AlphaFoldDB" id="A0A3L8D7F7"/>
<dbReference type="Proteomes" id="UP000279307">
    <property type="component" value="Chromosome 12"/>
</dbReference>
<organism evidence="10">
    <name type="scientific">Ooceraea biroi</name>
    <name type="common">Clonal raider ant</name>
    <name type="synonym">Cerapachys biroi</name>
    <dbReference type="NCBI Taxonomy" id="2015173"/>
    <lineage>
        <taxon>Eukaryota</taxon>
        <taxon>Metazoa</taxon>
        <taxon>Ecdysozoa</taxon>
        <taxon>Arthropoda</taxon>
        <taxon>Hexapoda</taxon>
        <taxon>Insecta</taxon>
        <taxon>Pterygota</taxon>
        <taxon>Neoptera</taxon>
        <taxon>Endopterygota</taxon>
        <taxon>Hymenoptera</taxon>
        <taxon>Apocrita</taxon>
        <taxon>Aculeata</taxon>
        <taxon>Formicoidea</taxon>
        <taxon>Formicidae</taxon>
        <taxon>Dorylinae</taxon>
        <taxon>Ooceraea</taxon>
    </lineage>
</organism>
<dbReference type="InterPro" id="IPR012337">
    <property type="entry name" value="RNaseH-like_sf"/>
</dbReference>
<evidence type="ECO:0000256" key="7">
    <source>
        <dbReference type="ARBA" id="ARBA00023125"/>
    </source>
</evidence>
<evidence type="ECO:0000259" key="9">
    <source>
        <dbReference type="Pfam" id="PF03175"/>
    </source>
</evidence>
<proteinExistence type="inferred from homology"/>
<dbReference type="InterPro" id="IPR044925">
    <property type="entry name" value="His-Me_finger_sf"/>
</dbReference>
<accession>A0A3L8D7F7</accession>
<dbReference type="GO" id="GO:0000166">
    <property type="term" value="F:nucleotide binding"/>
    <property type="evidence" value="ECO:0007669"/>
    <property type="project" value="InterPro"/>
</dbReference>